<evidence type="ECO:0000256" key="7">
    <source>
        <dbReference type="ARBA" id="ARBA00023136"/>
    </source>
</evidence>
<keyword evidence="8" id="KW-1015">Disulfide bond</keyword>
<feature type="domain" description="Ig-like" evidence="12">
    <location>
        <begin position="91"/>
        <end position="184"/>
    </location>
</feature>
<dbReference type="PROSITE" id="PS50853">
    <property type="entry name" value="FN3"/>
    <property type="match status" value="6"/>
</dbReference>
<dbReference type="PROSITE" id="PS50835">
    <property type="entry name" value="IG_LIKE"/>
    <property type="match status" value="3"/>
</dbReference>
<sequence length="1228" mass="136593">MDSSAASGQDTTLNCQASGYPVPSIIWRKAIGNHPGEYKDFLYEPNVNFYRNGTLLFRQVSKDSEGHYLCEAKNEIGSGVSKVIFLKVNAPAYFPQKSKQMQVKKGENAHLQCTALGDNPIEIMWKLNGQRISEDMDMRYSVREQVLDEGTVSELGIRQAHRHDTGVFTCYASNSYGQDEMNVQLIVQEPPEMPKNIRIMDQQSRSLQLSWTQSYAGNSPVINYIVQYKLISDLWSAQPAKVVIPGTVTSATLENLLPASSYHLRIIAENKLGMSDPSEVIQVTTQEEAPTGAPREVKVEPKSSTELHVSWEPPPRDSWNGNLLGYYVGYQELLALVTSSPAYLSTPAQSYNMKTVEIGSQFGGEIITGLATFTTYSVVIQAFNSKGTGPLSEPVIARTLEGAPTLPPEKVVCSAVSSSSLQVQWEPPLPEGRNGVIQGYKVSHQPAEDWYEREDFETKVTTAMRTNIPGLFKYTNYSISVLAFTASGDGVRSPSIYCRTEEDVPSAPADIKASLSSAQKILVSWLPPKNRNGELTGYTVYYSTVDSNNREEGPHKRQVSIDLEEYEIIRQQESAVYRFWVTASTKVGEGESTKVVNVAPSKKVPAKIISFSQTLITPWKRNLTLHCKKVGVPLPQAVWRANGKIVDSNGRFYIRKDSTLAIRDIQHSDGGNYTCFVENQFGNDEITYRLVVRIPPAPPQLMVVDEDTDSLSLQWANQPQLDIPILGYVINYKREHGDWEEVHIDSKSDSITLRNLWCGTRYQLYITAFNKIGTGLPCDIVNAHTKGTTPIKPTASQVLTVNSSAVSVWLDAWGDGGCPILYYIIEYHADNQAEWLLSSKPVQPTERVYTISNLLPATKYFLKITAHNNIGSAVAVYNFTTLTIDGATVTPEQTPVVSDPSSSSFFSLFTVVFLIILVIMVSAAFVGSFFYFRKKRLEPLTSNVAESMTIARLQNQQNRDQQYGVRGQSQQLSIDSNTYKTDSTDYIEDICPYATFQLSKAAYSESSYSGNIYSGPYHSVRGSFVYHDLPSTAANTYKSRHRKEPEYTKVRRKGSKLRDPHSESQESDNLGSTDSEVKKILTLHLPISEYDTLGSDSEGEDGGQSQELVSFRHRLGRADVGKAGDDSSSSSESPTAHRKQIPPSRKAKSKNQGFGKRPVKSSSGYSSHTEETTFSFNDRINPPSRFSDSRSHSRELSETDCDLNKLAIRRSSRGSTRLSREASFQINV</sequence>
<evidence type="ECO:0000259" key="12">
    <source>
        <dbReference type="PROSITE" id="PS50835"/>
    </source>
</evidence>
<evidence type="ECO:0000313" key="15">
    <source>
        <dbReference type="Proteomes" id="UP001152759"/>
    </source>
</evidence>
<dbReference type="InterPro" id="IPR013783">
    <property type="entry name" value="Ig-like_fold"/>
</dbReference>
<keyword evidence="4" id="KW-0677">Repeat</keyword>
<dbReference type="GO" id="GO:0030154">
    <property type="term" value="P:cell differentiation"/>
    <property type="evidence" value="ECO:0007669"/>
    <property type="project" value="UniProtKB-ARBA"/>
</dbReference>
<protein>
    <recommendedName>
        <fullName evidence="16">Down syndrome cell adhesion molecule-like protein Dscam2</fullName>
    </recommendedName>
</protein>
<evidence type="ECO:0000259" key="13">
    <source>
        <dbReference type="PROSITE" id="PS50853"/>
    </source>
</evidence>
<feature type="domain" description="Fibronectin type-III" evidence="13">
    <location>
        <begin position="792"/>
        <end position="886"/>
    </location>
</feature>
<keyword evidence="5" id="KW-0130">Cell adhesion</keyword>
<evidence type="ECO:0000256" key="3">
    <source>
        <dbReference type="ARBA" id="ARBA00022729"/>
    </source>
</evidence>
<evidence type="ECO:0000256" key="9">
    <source>
        <dbReference type="ARBA" id="ARBA00023319"/>
    </source>
</evidence>
<feature type="domain" description="Ig-like" evidence="12">
    <location>
        <begin position="1"/>
        <end position="81"/>
    </location>
</feature>
<dbReference type="Proteomes" id="UP001152759">
    <property type="component" value="Chromosome 9"/>
</dbReference>
<dbReference type="SMART" id="SM00060">
    <property type="entry name" value="FN3"/>
    <property type="match status" value="6"/>
</dbReference>
<dbReference type="FunFam" id="2.60.40.10:FF:000678">
    <property type="entry name" value="Down syndrome cell adhesion molecule-like protein Dscam2"/>
    <property type="match status" value="1"/>
</dbReference>
<feature type="compositionally biased region" description="Polar residues" evidence="10">
    <location>
        <begin position="1160"/>
        <end position="1178"/>
    </location>
</feature>
<evidence type="ECO:0008006" key="16">
    <source>
        <dbReference type="Google" id="ProtNLM"/>
    </source>
</evidence>
<dbReference type="FunFam" id="2.60.40.10:FF:000093">
    <property type="entry name" value="Down syndrome cell adhesion molecule, isoform B"/>
    <property type="match status" value="1"/>
</dbReference>
<feature type="region of interest" description="Disordered" evidence="10">
    <location>
        <begin position="1035"/>
        <end position="1075"/>
    </location>
</feature>
<dbReference type="GO" id="GO:0009653">
    <property type="term" value="P:anatomical structure morphogenesis"/>
    <property type="evidence" value="ECO:0007669"/>
    <property type="project" value="UniProtKB-ARBA"/>
</dbReference>
<dbReference type="FunFam" id="2.60.40.10:FF:000104">
    <property type="entry name" value="Down syndrome cell adhesion molecule b"/>
    <property type="match status" value="1"/>
</dbReference>
<keyword evidence="2 11" id="KW-0812">Transmembrane</keyword>
<dbReference type="InterPro" id="IPR013098">
    <property type="entry name" value="Ig_I-set"/>
</dbReference>
<dbReference type="CDD" id="cd00063">
    <property type="entry name" value="FN3"/>
    <property type="match status" value="6"/>
</dbReference>
<dbReference type="AlphaFoldDB" id="A0A9P0AJT5"/>
<gene>
    <name evidence="14" type="ORF">BEMITA_LOCUS14211</name>
</gene>
<evidence type="ECO:0000313" key="14">
    <source>
        <dbReference type="EMBL" id="CAH0396104.1"/>
    </source>
</evidence>
<dbReference type="EMBL" id="OU963870">
    <property type="protein sequence ID" value="CAH0396104.1"/>
    <property type="molecule type" value="Genomic_DNA"/>
</dbReference>
<feature type="region of interest" description="Disordered" evidence="10">
    <location>
        <begin position="1119"/>
        <end position="1202"/>
    </location>
</feature>
<dbReference type="InterPro" id="IPR050964">
    <property type="entry name" value="Striated_Muscle_Regulatory"/>
</dbReference>
<dbReference type="Pfam" id="PF00041">
    <property type="entry name" value="fn3"/>
    <property type="match status" value="5"/>
</dbReference>
<evidence type="ECO:0000256" key="10">
    <source>
        <dbReference type="SAM" id="MobiDB-lite"/>
    </source>
</evidence>
<dbReference type="SUPFAM" id="SSF48726">
    <property type="entry name" value="Immunoglobulin"/>
    <property type="match status" value="3"/>
</dbReference>
<dbReference type="InterPro" id="IPR007110">
    <property type="entry name" value="Ig-like_dom"/>
</dbReference>
<evidence type="ECO:0000256" key="1">
    <source>
        <dbReference type="ARBA" id="ARBA00004167"/>
    </source>
</evidence>
<dbReference type="Pfam" id="PF07679">
    <property type="entry name" value="I-set"/>
    <property type="match status" value="3"/>
</dbReference>
<keyword evidence="7 11" id="KW-0472">Membrane</keyword>
<dbReference type="FunFam" id="2.60.40.10:FF:000028">
    <property type="entry name" value="Neuronal cell adhesion molecule"/>
    <property type="match status" value="1"/>
</dbReference>
<keyword evidence="3" id="KW-0732">Signal</keyword>
<feature type="domain" description="Fibronectin type-III" evidence="13">
    <location>
        <begin position="507"/>
        <end position="604"/>
    </location>
</feature>
<comment type="subcellular location">
    <subcellularLocation>
        <location evidence="1">Membrane</location>
        <topology evidence="1">Single-pass membrane protein</topology>
    </subcellularLocation>
</comment>
<evidence type="ECO:0000256" key="6">
    <source>
        <dbReference type="ARBA" id="ARBA00022989"/>
    </source>
</evidence>
<dbReference type="SMART" id="SM00409">
    <property type="entry name" value="IG"/>
    <property type="match status" value="3"/>
</dbReference>
<feature type="compositionally biased region" description="Basic residues" evidence="10">
    <location>
        <begin position="1136"/>
        <end position="1149"/>
    </location>
</feature>
<dbReference type="FunFam" id="2.60.40.10:FF:000176">
    <property type="entry name" value="Down syndrome cell adhesion molecule a"/>
    <property type="match status" value="1"/>
</dbReference>
<evidence type="ECO:0000256" key="8">
    <source>
        <dbReference type="ARBA" id="ARBA00023157"/>
    </source>
</evidence>
<feature type="domain" description="Fibronectin type-III" evidence="13">
    <location>
        <begin position="695"/>
        <end position="788"/>
    </location>
</feature>
<dbReference type="InterPro" id="IPR056754">
    <property type="entry name" value="DSCAM/DSCAML_C"/>
</dbReference>
<evidence type="ECO:0000256" key="2">
    <source>
        <dbReference type="ARBA" id="ARBA00022692"/>
    </source>
</evidence>
<feature type="domain" description="Ig-like" evidence="12">
    <location>
        <begin position="605"/>
        <end position="687"/>
    </location>
</feature>
<dbReference type="InterPro" id="IPR036116">
    <property type="entry name" value="FN3_sf"/>
</dbReference>
<dbReference type="InterPro" id="IPR003599">
    <property type="entry name" value="Ig_sub"/>
</dbReference>
<dbReference type="InterPro" id="IPR003598">
    <property type="entry name" value="Ig_sub2"/>
</dbReference>
<reference evidence="14" key="1">
    <citation type="submission" date="2021-12" db="EMBL/GenBank/DDBJ databases">
        <authorList>
            <person name="King R."/>
        </authorList>
    </citation>
    <scope>NUCLEOTIDE SEQUENCE</scope>
</reference>
<dbReference type="SUPFAM" id="SSF49265">
    <property type="entry name" value="Fibronectin type III"/>
    <property type="match status" value="3"/>
</dbReference>
<feature type="compositionally biased region" description="Basic and acidic residues" evidence="10">
    <location>
        <begin position="1187"/>
        <end position="1197"/>
    </location>
</feature>
<organism evidence="14 15">
    <name type="scientific">Bemisia tabaci</name>
    <name type="common">Sweetpotato whitefly</name>
    <name type="synonym">Aleurodes tabaci</name>
    <dbReference type="NCBI Taxonomy" id="7038"/>
    <lineage>
        <taxon>Eukaryota</taxon>
        <taxon>Metazoa</taxon>
        <taxon>Ecdysozoa</taxon>
        <taxon>Arthropoda</taxon>
        <taxon>Hexapoda</taxon>
        <taxon>Insecta</taxon>
        <taxon>Pterygota</taxon>
        <taxon>Neoptera</taxon>
        <taxon>Paraneoptera</taxon>
        <taxon>Hemiptera</taxon>
        <taxon>Sternorrhyncha</taxon>
        <taxon>Aleyrodoidea</taxon>
        <taxon>Aleyrodidae</taxon>
        <taxon>Aleyrodinae</taxon>
        <taxon>Bemisia</taxon>
    </lineage>
</organism>
<evidence type="ECO:0000256" key="5">
    <source>
        <dbReference type="ARBA" id="ARBA00022889"/>
    </source>
</evidence>
<keyword evidence="6 11" id="KW-1133">Transmembrane helix</keyword>
<feature type="domain" description="Fibronectin type-III" evidence="13">
    <location>
        <begin position="407"/>
        <end position="503"/>
    </location>
</feature>
<dbReference type="Pfam" id="PF25059">
    <property type="entry name" value="FN3_DSCAM-DSCAML_C"/>
    <property type="match status" value="1"/>
</dbReference>
<dbReference type="SMART" id="SM00408">
    <property type="entry name" value="IGc2"/>
    <property type="match status" value="3"/>
</dbReference>
<evidence type="ECO:0000256" key="11">
    <source>
        <dbReference type="SAM" id="Phobius"/>
    </source>
</evidence>
<keyword evidence="15" id="KW-1185">Reference proteome</keyword>
<dbReference type="PANTHER" id="PTHR13817">
    <property type="entry name" value="TITIN"/>
    <property type="match status" value="1"/>
</dbReference>
<dbReference type="GO" id="GO:0048731">
    <property type="term" value="P:system development"/>
    <property type="evidence" value="ECO:0007669"/>
    <property type="project" value="UniProtKB-ARBA"/>
</dbReference>
<keyword evidence="9" id="KW-0393">Immunoglobulin domain</keyword>
<evidence type="ECO:0000256" key="4">
    <source>
        <dbReference type="ARBA" id="ARBA00022737"/>
    </source>
</evidence>
<name>A0A9P0AJT5_BEMTA</name>
<feature type="transmembrane region" description="Helical" evidence="11">
    <location>
        <begin position="905"/>
        <end position="932"/>
    </location>
</feature>
<dbReference type="InterPro" id="IPR036179">
    <property type="entry name" value="Ig-like_dom_sf"/>
</dbReference>
<accession>A0A9P0AJT5</accession>
<proteinExistence type="predicted"/>
<feature type="domain" description="Fibronectin type-III" evidence="13">
    <location>
        <begin position="293"/>
        <end position="402"/>
    </location>
</feature>
<dbReference type="GO" id="GO:0007155">
    <property type="term" value="P:cell adhesion"/>
    <property type="evidence" value="ECO:0007669"/>
    <property type="project" value="UniProtKB-KW"/>
</dbReference>
<dbReference type="Gene3D" id="2.60.40.10">
    <property type="entry name" value="Immunoglobulins"/>
    <property type="match status" value="9"/>
</dbReference>
<dbReference type="GO" id="GO:0016020">
    <property type="term" value="C:membrane"/>
    <property type="evidence" value="ECO:0007669"/>
    <property type="project" value="UniProtKB-SubCell"/>
</dbReference>
<dbReference type="PANTHER" id="PTHR13817:SF102">
    <property type="entry name" value="DOWN SYNDROME CELL ADHESION MOLECULE-LIKE PROTEIN DSCAM2"/>
    <property type="match status" value="1"/>
</dbReference>
<dbReference type="InterPro" id="IPR003961">
    <property type="entry name" value="FN3_dom"/>
</dbReference>
<feature type="domain" description="Fibronectin type-III" evidence="13">
    <location>
        <begin position="193"/>
        <end position="288"/>
    </location>
</feature>